<feature type="domain" description="Beta-galactosidase 1-like first all-beta" evidence="5">
    <location>
        <begin position="399"/>
        <end position="476"/>
    </location>
</feature>
<evidence type="ECO:0000256" key="2">
    <source>
        <dbReference type="ARBA" id="ARBA00022801"/>
    </source>
</evidence>
<comment type="similarity">
    <text evidence="1">Belongs to the glycosyl hydrolase 35 family.</text>
</comment>
<reference evidence="6" key="1">
    <citation type="submission" date="2020-04" db="EMBL/GenBank/DDBJ databases">
        <authorList>
            <person name="Alioto T."/>
            <person name="Alioto T."/>
            <person name="Gomez Garrido J."/>
        </authorList>
    </citation>
    <scope>NUCLEOTIDE SEQUENCE</scope>
    <source>
        <strain evidence="6">A484AB</strain>
    </source>
</reference>
<accession>A0A6S7GB24</accession>
<protein>
    <submittedName>
        <fullName evidence="6">Beta-galactosidase-1 2</fullName>
    </submittedName>
</protein>
<dbReference type="InterPro" id="IPR001944">
    <property type="entry name" value="Glycoside_Hdrlase_35"/>
</dbReference>
<evidence type="ECO:0000256" key="3">
    <source>
        <dbReference type="ARBA" id="ARBA00023295"/>
    </source>
</evidence>
<dbReference type="OrthoDB" id="1657402at2759"/>
<sequence>MQSLASRNGLKAEGSQFTLDGKPFTILSGAIHYFRVVPEYWEDRLRKLKALGLNTVETYVPWNLHQPTPGNFNFGGNADIKAYIELAQKLGLYVIVRPGPYICAEWEFGGLPSWLLRDPEAEIRSFSSPYLRAVDDYFSTLFSILVPLQYTEGGPIIAFQIENEYGNYGDSSYYMKFLYDIFTLRGISELLFTSDGLDGARKALLPSVLTTINFQSKPEWNLEGLQEIQPDRPLMVMEFWPGWFDHWGEKHKVMQPEKVVGIVRTILKSGASINFYMFHGGTNFGFMNGANHDESGYLPTITSYDYDCPLSETGDITPKYLKLHELLRQLRPELHAVTIPEQLDLPAEIKKSSYGAVMMKKYISFENIVNLIGRYAPQDTIESEHVLAMEDLPINADAGQSYGYTLYRTTIPGSAVSLDIQDLRDYGQIFIDQETKGIVKWPVYNGNFNIDASNKGSKSRLLDIFVENCGRRNHALLIEGDLWNGSGKKLVFIPYIDLYGLIRTRTIPNSN</sequence>
<evidence type="ECO:0000259" key="5">
    <source>
        <dbReference type="Pfam" id="PF21317"/>
    </source>
</evidence>
<dbReference type="Proteomes" id="UP001152795">
    <property type="component" value="Unassembled WGS sequence"/>
</dbReference>
<feature type="non-terminal residue" evidence="6">
    <location>
        <position position="1"/>
    </location>
</feature>
<dbReference type="Pfam" id="PF01301">
    <property type="entry name" value="Glyco_hydro_35"/>
    <property type="match status" value="1"/>
</dbReference>
<dbReference type="Gene3D" id="2.60.120.260">
    <property type="entry name" value="Galactose-binding domain-like"/>
    <property type="match status" value="2"/>
</dbReference>
<dbReference type="EMBL" id="CACRXK020001013">
    <property type="protein sequence ID" value="CAB3986419.1"/>
    <property type="molecule type" value="Genomic_DNA"/>
</dbReference>
<keyword evidence="3" id="KW-0326">Glycosidase</keyword>
<dbReference type="InterPro" id="IPR019801">
    <property type="entry name" value="Glyco_hydro_35_CS"/>
</dbReference>
<dbReference type="InterPro" id="IPR048912">
    <property type="entry name" value="BetaGal1-like_ABD1"/>
</dbReference>
<dbReference type="GO" id="GO:0005975">
    <property type="term" value="P:carbohydrate metabolic process"/>
    <property type="evidence" value="ECO:0007669"/>
    <property type="project" value="InterPro"/>
</dbReference>
<proteinExistence type="inferred from homology"/>
<dbReference type="PRINTS" id="PR00742">
    <property type="entry name" value="GLHYDRLASE35"/>
</dbReference>
<keyword evidence="7" id="KW-1185">Reference proteome</keyword>
<keyword evidence="2" id="KW-0378">Hydrolase</keyword>
<dbReference type="GO" id="GO:0004553">
    <property type="term" value="F:hydrolase activity, hydrolyzing O-glycosyl compounds"/>
    <property type="evidence" value="ECO:0007669"/>
    <property type="project" value="InterPro"/>
</dbReference>
<feature type="domain" description="Glycoside hydrolase 35 catalytic" evidence="4">
    <location>
        <begin position="16"/>
        <end position="329"/>
    </location>
</feature>
<comment type="caution">
    <text evidence="6">The sequence shown here is derived from an EMBL/GenBank/DDBJ whole genome shotgun (WGS) entry which is preliminary data.</text>
</comment>
<dbReference type="SUPFAM" id="SSF51445">
    <property type="entry name" value="(Trans)glycosidases"/>
    <property type="match status" value="1"/>
</dbReference>
<dbReference type="Gene3D" id="3.20.20.80">
    <property type="entry name" value="Glycosidases"/>
    <property type="match status" value="1"/>
</dbReference>
<gene>
    <name evidence="6" type="ORF">PACLA_8A021636</name>
</gene>
<organism evidence="6 7">
    <name type="scientific">Paramuricea clavata</name>
    <name type="common">Red gorgonian</name>
    <name type="synonym">Violescent sea-whip</name>
    <dbReference type="NCBI Taxonomy" id="317549"/>
    <lineage>
        <taxon>Eukaryota</taxon>
        <taxon>Metazoa</taxon>
        <taxon>Cnidaria</taxon>
        <taxon>Anthozoa</taxon>
        <taxon>Octocorallia</taxon>
        <taxon>Malacalcyonacea</taxon>
        <taxon>Plexauridae</taxon>
        <taxon>Paramuricea</taxon>
    </lineage>
</organism>
<dbReference type="InterPro" id="IPR017853">
    <property type="entry name" value="GH"/>
</dbReference>
<evidence type="ECO:0000259" key="4">
    <source>
        <dbReference type="Pfam" id="PF01301"/>
    </source>
</evidence>
<dbReference type="AlphaFoldDB" id="A0A6S7GB24"/>
<name>A0A6S7GB24_PARCT</name>
<evidence type="ECO:0000313" key="6">
    <source>
        <dbReference type="EMBL" id="CAB3986419.1"/>
    </source>
</evidence>
<dbReference type="FunFam" id="3.20.20.80:FF:000036">
    <property type="entry name" value="Beta-galactosidase"/>
    <property type="match status" value="1"/>
</dbReference>
<dbReference type="InterPro" id="IPR031330">
    <property type="entry name" value="Gly_Hdrlase_35_cat"/>
</dbReference>
<evidence type="ECO:0000256" key="1">
    <source>
        <dbReference type="ARBA" id="ARBA00009809"/>
    </source>
</evidence>
<evidence type="ECO:0000313" key="7">
    <source>
        <dbReference type="Proteomes" id="UP001152795"/>
    </source>
</evidence>
<dbReference type="Pfam" id="PF21317">
    <property type="entry name" value="BetaGal_ABD_1"/>
    <property type="match status" value="1"/>
</dbReference>
<dbReference type="PANTHER" id="PTHR23421">
    <property type="entry name" value="BETA-GALACTOSIDASE RELATED"/>
    <property type="match status" value="1"/>
</dbReference>
<dbReference type="PROSITE" id="PS01182">
    <property type="entry name" value="GLYCOSYL_HYDROL_F35"/>
    <property type="match status" value="1"/>
</dbReference>